<accession>A0A7J6WZL9</accession>
<dbReference type="Proteomes" id="UP000554482">
    <property type="component" value="Unassembled WGS sequence"/>
</dbReference>
<comment type="caution">
    <text evidence="2">The sequence shown here is derived from an EMBL/GenBank/DDBJ whole genome shotgun (WGS) entry which is preliminary data.</text>
</comment>
<keyword evidence="3" id="KW-1185">Reference proteome</keyword>
<feature type="region of interest" description="Disordered" evidence="1">
    <location>
        <begin position="31"/>
        <end position="54"/>
    </location>
</feature>
<protein>
    <submittedName>
        <fullName evidence="2">Uncharacterized protein</fullName>
    </submittedName>
</protein>
<gene>
    <name evidence="2" type="ORF">FRX31_007499</name>
</gene>
<proteinExistence type="predicted"/>
<evidence type="ECO:0000256" key="1">
    <source>
        <dbReference type="SAM" id="MobiDB-lite"/>
    </source>
</evidence>
<name>A0A7J6WZL9_THATH</name>
<dbReference type="AlphaFoldDB" id="A0A7J6WZL9"/>
<organism evidence="2 3">
    <name type="scientific">Thalictrum thalictroides</name>
    <name type="common">Rue-anemone</name>
    <name type="synonym">Anemone thalictroides</name>
    <dbReference type="NCBI Taxonomy" id="46969"/>
    <lineage>
        <taxon>Eukaryota</taxon>
        <taxon>Viridiplantae</taxon>
        <taxon>Streptophyta</taxon>
        <taxon>Embryophyta</taxon>
        <taxon>Tracheophyta</taxon>
        <taxon>Spermatophyta</taxon>
        <taxon>Magnoliopsida</taxon>
        <taxon>Ranunculales</taxon>
        <taxon>Ranunculaceae</taxon>
        <taxon>Thalictroideae</taxon>
        <taxon>Thalictrum</taxon>
    </lineage>
</organism>
<evidence type="ECO:0000313" key="3">
    <source>
        <dbReference type="Proteomes" id="UP000554482"/>
    </source>
</evidence>
<sequence length="103" mass="11145">MDKIHNLGKECLAVCYDLKSYEYEGVTSIETNDHDGTISAPLSKGASSKPHLPQIAPTPSEFNMALARKEKGNVQIQQVGVNAAADLTYLCTSFRCNVGVLVM</sequence>
<dbReference type="EMBL" id="JABWDY010007489">
    <property type="protein sequence ID" value="KAF5202909.1"/>
    <property type="molecule type" value="Genomic_DNA"/>
</dbReference>
<evidence type="ECO:0000313" key="2">
    <source>
        <dbReference type="EMBL" id="KAF5202909.1"/>
    </source>
</evidence>
<reference evidence="2 3" key="1">
    <citation type="submission" date="2020-06" db="EMBL/GenBank/DDBJ databases">
        <title>Transcriptomic and genomic resources for Thalictrum thalictroides and T. hernandezii: Facilitating candidate gene discovery in an emerging model plant lineage.</title>
        <authorList>
            <person name="Arias T."/>
            <person name="Riano-Pachon D.M."/>
            <person name="Di Stilio V.S."/>
        </authorList>
    </citation>
    <scope>NUCLEOTIDE SEQUENCE [LARGE SCALE GENOMIC DNA]</scope>
    <source>
        <strain evidence="3">cv. WT478/WT964</strain>
        <tissue evidence="2">Leaves</tissue>
    </source>
</reference>